<evidence type="ECO:0008006" key="3">
    <source>
        <dbReference type="Google" id="ProtNLM"/>
    </source>
</evidence>
<evidence type="ECO:0000313" key="2">
    <source>
        <dbReference type="Proteomes" id="UP001249291"/>
    </source>
</evidence>
<organism evidence="1 2">
    <name type="scientific">Microbacterium foliorum</name>
    <dbReference type="NCBI Taxonomy" id="104336"/>
    <lineage>
        <taxon>Bacteria</taxon>
        <taxon>Bacillati</taxon>
        <taxon>Actinomycetota</taxon>
        <taxon>Actinomycetes</taxon>
        <taxon>Micrococcales</taxon>
        <taxon>Microbacteriaceae</taxon>
        <taxon>Microbacterium</taxon>
    </lineage>
</organism>
<gene>
    <name evidence="1" type="ORF">QE375_002306</name>
</gene>
<accession>A0ABU1HSF8</accession>
<evidence type="ECO:0000313" key="1">
    <source>
        <dbReference type="EMBL" id="MDR6142752.1"/>
    </source>
</evidence>
<sequence>MTWWRRQRLSLIALAIAAVAMLGATVWLDIVPSIRPTDRVIEAESTVDIAGQTLTLGPTEWGEFETPEDTRVLSIRLASSGGSDAALCGQAALTEIDGDRTWLSSRKSLVVPSDEGENSCLPESASYRILLTFLLPEDAEGPFLLDIEGSDDDLARFRIDP</sequence>
<protein>
    <recommendedName>
        <fullName evidence="3">DUF4352 domain-containing protein</fullName>
    </recommendedName>
</protein>
<comment type="caution">
    <text evidence="1">The sequence shown here is derived from an EMBL/GenBank/DDBJ whole genome shotgun (WGS) entry which is preliminary data.</text>
</comment>
<keyword evidence="2" id="KW-1185">Reference proteome</keyword>
<reference evidence="1 2" key="1">
    <citation type="submission" date="2023-08" db="EMBL/GenBank/DDBJ databases">
        <title>Functional and genomic diversity of the sorghum phyllosphere microbiome.</title>
        <authorList>
            <person name="Shade A."/>
        </authorList>
    </citation>
    <scope>NUCLEOTIDE SEQUENCE [LARGE SCALE GENOMIC DNA]</scope>
    <source>
        <strain evidence="1 2">SORGH_AS_0445</strain>
    </source>
</reference>
<dbReference type="EMBL" id="JAVIZQ010000001">
    <property type="protein sequence ID" value="MDR6142752.1"/>
    <property type="molecule type" value="Genomic_DNA"/>
</dbReference>
<proteinExistence type="predicted"/>
<name>A0ABU1HSF8_9MICO</name>
<dbReference type="Proteomes" id="UP001249291">
    <property type="component" value="Unassembled WGS sequence"/>
</dbReference>